<organism evidence="1 2">
    <name type="scientific">Jeotgalibacillus soli</name>
    <dbReference type="NCBI Taxonomy" id="889306"/>
    <lineage>
        <taxon>Bacteria</taxon>
        <taxon>Bacillati</taxon>
        <taxon>Bacillota</taxon>
        <taxon>Bacilli</taxon>
        <taxon>Bacillales</taxon>
        <taxon>Caryophanaceae</taxon>
        <taxon>Jeotgalibacillus</taxon>
    </lineage>
</organism>
<dbReference type="EMBL" id="JXRP01000009">
    <property type="protein sequence ID" value="KIL49885.1"/>
    <property type="molecule type" value="Genomic_DNA"/>
</dbReference>
<comment type="caution">
    <text evidence="1">The sequence shown here is derived from an EMBL/GenBank/DDBJ whole genome shotgun (WGS) entry which is preliminary data.</text>
</comment>
<keyword evidence="2" id="KW-1185">Reference proteome</keyword>
<dbReference type="PATRIC" id="fig|889306.3.peg.1362"/>
<reference evidence="1 2" key="1">
    <citation type="submission" date="2015-01" db="EMBL/GenBank/DDBJ databases">
        <title>Genome sequencing of Jeotgalibacillus soli.</title>
        <authorList>
            <person name="Goh K.M."/>
            <person name="Chan K.-G."/>
            <person name="Yaakop A.S."/>
            <person name="Ee R."/>
            <person name="Gan H.M."/>
            <person name="Chan C.S."/>
        </authorList>
    </citation>
    <scope>NUCLEOTIDE SEQUENCE [LARGE SCALE GENOMIC DNA]</scope>
    <source>
        <strain evidence="1 2">P9</strain>
    </source>
</reference>
<dbReference type="AlphaFoldDB" id="A0A0C2RI95"/>
<accession>A0A0C2RI95</accession>
<proteinExistence type="predicted"/>
<gene>
    <name evidence="1" type="ORF">KP78_13530</name>
</gene>
<dbReference type="Proteomes" id="UP000031938">
    <property type="component" value="Unassembled WGS sequence"/>
</dbReference>
<evidence type="ECO:0000313" key="1">
    <source>
        <dbReference type="EMBL" id="KIL49885.1"/>
    </source>
</evidence>
<evidence type="ECO:0000313" key="2">
    <source>
        <dbReference type="Proteomes" id="UP000031938"/>
    </source>
</evidence>
<dbReference type="STRING" id="889306.KP78_13530"/>
<protein>
    <submittedName>
        <fullName evidence="1">Uncharacterized protein</fullName>
    </submittedName>
</protein>
<sequence>MLKDDSDSFQKSCPVVVQSEATNMIAIPIGYKFFSFDCAMLVT</sequence>
<name>A0A0C2RI95_9BACL</name>